<dbReference type="VEuPathDB" id="FungiDB:I302_05726"/>
<proteinExistence type="predicted"/>
<gene>
    <name evidence="2" type="ORF">I302_05726</name>
</gene>
<feature type="compositionally biased region" description="Polar residues" evidence="1">
    <location>
        <begin position="1"/>
        <end position="21"/>
    </location>
</feature>
<accession>A0A1B9FZR6</accession>
<evidence type="ECO:0000313" key="2">
    <source>
        <dbReference type="EMBL" id="OCF24267.1"/>
    </source>
</evidence>
<dbReference type="AlphaFoldDB" id="A0A1B9FZR6"/>
<feature type="region of interest" description="Disordered" evidence="1">
    <location>
        <begin position="1"/>
        <end position="31"/>
    </location>
</feature>
<evidence type="ECO:0000256" key="1">
    <source>
        <dbReference type="SAM" id="MobiDB-lite"/>
    </source>
</evidence>
<name>A0A1B9FZR6_9TREE</name>
<organism evidence="2">
    <name type="scientific">Kwoniella bestiolae CBS 10118</name>
    <dbReference type="NCBI Taxonomy" id="1296100"/>
    <lineage>
        <taxon>Eukaryota</taxon>
        <taxon>Fungi</taxon>
        <taxon>Dikarya</taxon>
        <taxon>Basidiomycota</taxon>
        <taxon>Agaricomycotina</taxon>
        <taxon>Tremellomycetes</taxon>
        <taxon>Tremellales</taxon>
        <taxon>Cryptococcaceae</taxon>
        <taxon>Kwoniella</taxon>
    </lineage>
</organism>
<reference evidence="2" key="2">
    <citation type="submission" date="2014-01" db="EMBL/GenBank/DDBJ databases">
        <title>Evolution of pathogenesis and genome organization in the Tremellales.</title>
        <authorList>
            <person name="Cuomo C."/>
            <person name="Litvintseva A."/>
            <person name="Heitman J."/>
            <person name="Chen Y."/>
            <person name="Sun S."/>
            <person name="Springer D."/>
            <person name="Dromer F."/>
            <person name="Young S."/>
            <person name="Zeng Q."/>
            <person name="Chapman S."/>
            <person name="Gujja S."/>
            <person name="Saif S."/>
            <person name="Birren B."/>
        </authorList>
    </citation>
    <scope>NUCLEOTIDE SEQUENCE</scope>
    <source>
        <strain evidence="2">CBS 10118</strain>
    </source>
</reference>
<dbReference type="EMBL" id="KI894022">
    <property type="protein sequence ID" value="OCF24267.1"/>
    <property type="molecule type" value="Genomic_DNA"/>
</dbReference>
<sequence>MATTATVHSHGPPSNHTLTETGTKKNTDQPHDCDHQLFMKIRFISESLDHDFDRVTIRNLQSCTDDNTRCREWKEKTNFELGMDFDLDSPRFPRKLKPNVVKEYVKGVQVDLYKGDKLVRTPEVLQTKVTAYSVIWSGEPETTITRGWDSGVGEDTVCERGTPA</sequence>
<feature type="compositionally biased region" description="Basic and acidic residues" evidence="1">
    <location>
        <begin position="22"/>
        <end position="31"/>
    </location>
</feature>
<reference evidence="2" key="1">
    <citation type="submission" date="2013-07" db="EMBL/GenBank/DDBJ databases">
        <title>The Genome Sequence of Cryptococcus bestiolae CBS10118.</title>
        <authorList>
            <consortium name="The Broad Institute Genome Sequencing Platform"/>
            <person name="Cuomo C."/>
            <person name="Litvintseva A."/>
            <person name="Chen Y."/>
            <person name="Heitman J."/>
            <person name="Sun S."/>
            <person name="Springer D."/>
            <person name="Dromer F."/>
            <person name="Young S.K."/>
            <person name="Zeng Q."/>
            <person name="Gargeya S."/>
            <person name="Fitzgerald M."/>
            <person name="Abouelleil A."/>
            <person name="Alvarado L."/>
            <person name="Berlin A.M."/>
            <person name="Chapman S.B."/>
            <person name="Dewar J."/>
            <person name="Goldberg J."/>
            <person name="Griggs A."/>
            <person name="Gujja S."/>
            <person name="Hansen M."/>
            <person name="Howarth C."/>
            <person name="Imamovic A."/>
            <person name="Larimer J."/>
            <person name="McCowan C."/>
            <person name="Murphy C."/>
            <person name="Pearson M."/>
            <person name="Priest M."/>
            <person name="Roberts A."/>
            <person name="Saif S."/>
            <person name="Shea T."/>
            <person name="Sykes S."/>
            <person name="Wortman J."/>
            <person name="Nusbaum C."/>
            <person name="Birren B."/>
        </authorList>
    </citation>
    <scope>NUCLEOTIDE SEQUENCE [LARGE SCALE GENOMIC DNA]</scope>
    <source>
        <strain evidence="2">CBS 10118</strain>
    </source>
</reference>
<protein>
    <submittedName>
        <fullName evidence="2">Uncharacterized protein</fullName>
    </submittedName>
</protein>